<sequence length="168" mass="18534">MPFSGLHVPRFWKPQTEVLKSGSQLIPGDIGCLDIDVPCSKDSSQPICVYRDQISVYKMDAGSATGPVTARHIGDRMYRGQYFVMQMDAHCLFGEEIAIGIRGFTFGYDFYAPKESVVFHEYAGVKSLKRATAVIGMAPDISPDSYDHTDLDMYGIGRGYRSDAISAS</sequence>
<organism evidence="1 2">
    <name type="scientific">Sphagnum jensenii</name>
    <dbReference type="NCBI Taxonomy" id="128206"/>
    <lineage>
        <taxon>Eukaryota</taxon>
        <taxon>Viridiplantae</taxon>
        <taxon>Streptophyta</taxon>
        <taxon>Embryophyta</taxon>
        <taxon>Bryophyta</taxon>
        <taxon>Sphagnophytina</taxon>
        <taxon>Sphagnopsida</taxon>
        <taxon>Sphagnales</taxon>
        <taxon>Sphagnaceae</taxon>
        <taxon>Sphagnum</taxon>
    </lineage>
</organism>
<comment type="caution">
    <text evidence="1">The sequence shown here is derived from an EMBL/GenBank/DDBJ whole genome shotgun (WGS) entry which is preliminary data.</text>
</comment>
<evidence type="ECO:0000313" key="1">
    <source>
        <dbReference type="EMBL" id="CAK9251538.1"/>
    </source>
</evidence>
<proteinExistence type="predicted"/>
<name>A0ABP0VAT3_9BRYO</name>
<dbReference type="Pfam" id="PF11397">
    <property type="entry name" value="GlcNAc"/>
    <property type="match status" value="2"/>
</dbReference>
<dbReference type="EMBL" id="CAXAQS010000412">
    <property type="protein sequence ID" value="CAK9251538.1"/>
    <property type="molecule type" value="Genomic_DNA"/>
</dbReference>
<dbReference type="PANTHER" id="PTHR34496">
    <property type="entry name" value="GLCNAC TRANSFERASE-RELATED"/>
    <property type="match status" value="1"/>
</dbReference>
<reference evidence="1" key="1">
    <citation type="submission" date="2024-02" db="EMBL/GenBank/DDBJ databases">
        <authorList>
            <consortium name="ELIXIR-Norway"/>
            <consortium name="Elixir Norway"/>
        </authorList>
    </citation>
    <scope>NUCLEOTIDE SEQUENCE</scope>
</reference>
<accession>A0ABP0VAT3</accession>
<evidence type="ECO:0000313" key="2">
    <source>
        <dbReference type="Proteomes" id="UP001497444"/>
    </source>
</evidence>
<protein>
    <submittedName>
        <fullName evidence="1">Uncharacterized protein</fullName>
    </submittedName>
</protein>
<gene>
    <name evidence="1" type="ORF">CSSPJE1EN1_LOCUS26916</name>
</gene>
<keyword evidence="2" id="KW-1185">Reference proteome</keyword>
<dbReference type="InterPro" id="IPR021067">
    <property type="entry name" value="Glycosyltransferase"/>
</dbReference>
<dbReference type="PANTHER" id="PTHR34496:SF6">
    <property type="entry name" value="GLYCOSYLTRANSFERASE 2-LIKE DOMAIN-CONTAINING PROTEIN"/>
    <property type="match status" value="1"/>
</dbReference>
<dbReference type="Proteomes" id="UP001497444">
    <property type="component" value="Unassembled WGS sequence"/>
</dbReference>